<keyword evidence="1" id="KW-1133">Transmembrane helix</keyword>
<feature type="transmembrane region" description="Helical" evidence="1">
    <location>
        <begin position="465"/>
        <end position="488"/>
    </location>
</feature>
<keyword evidence="3" id="KW-1185">Reference proteome</keyword>
<organism evidence="2 3">
    <name type="scientific">Brachybacterium kimchii</name>
    <dbReference type="NCBI Taxonomy" id="2942909"/>
    <lineage>
        <taxon>Bacteria</taxon>
        <taxon>Bacillati</taxon>
        <taxon>Actinomycetota</taxon>
        <taxon>Actinomycetes</taxon>
        <taxon>Micrococcales</taxon>
        <taxon>Dermabacteraceae</taxon>
        <taxon>Brachybacterium</taxon>
    </lineage>
</organism>
<feature type="transmembrane region" description="Helical" evidence="1">
    <location>
        <begin position="434"/>
        <end position="453"/>
    </location>
</feature>
<feature type="transmembrane region" description="Helical" evidence="1">
    <location>
        <begin position="321"/>
        <end position="339"/>
    </location>
</feature>
<evidence type="ECO:0000256" key="1">
    <source>
        <dbReference type="SAM" id="Phobius"/>
    </source>
</evidence>
<feature type="transmembrane region" description="Helical" evidence="1">
    <location>
        <begin position="74"/>
        <end position="94"/>
    </location>
</feature>
<dbReference type="EMBL" id="CP097218">
    <property type="protein sequence ID" value="UQN31523.1"/>
    <property type="molecule type" value="Genomic_DNA"/>
</dbReference>
<keyword evidence="1" id="KW-0472">Membrane</keyword>
<reference evidence="2" key="1">
    <citation type="submission" date="2022-05" db="EMBL/GenBank/DDBJ databases">
        <title>Genomic analysis of Brachybacterium sp. CBA3104.</title>
        <authorList>
            <person name="Roh S.W."/>
            <person name="Kim Y.B."/>
            <person name="Kim Y."/>
        </authorList>
    </citation>
    <scope>NUCLEOTIDE SEQUENCE</scope>
    <source>
        <strain evidence="2">CBA3104</strain>
    </source>
</reference>
<evidence type="ECO:0008006" key="4">
    <source>
        <dbReference type="Google" id="ProtNLM"/>
    </source>
</evidence>
<feature type="transmembrane region" description="Helical" evidence="1">
    <location>
        <begin position="406"/>
        <end position="427"/>
    </location>
</feature>
<feature type="transmembrane region" description="Helical" evidence="1">
    <location>
        <begin position="35"/>
        <end position="54"/>
    </location>
</feature>
<feature type="transmembrane region" description="Helical" evidence="1">
    <location>
        <begin position="374"/>
        <end position="394"/>
    </location>
</feature>
<evidence type="ECO:0000313" key="2">
    <source>
        <dbReference type="EMBL" id="UQN31523.1"/>
    </source>
</evidence>
<feature type="transmembrane region" description="Helical" evidence="1">
    <location>
        <begin position="281"/>
        <end position="301"/>
    </location>
</feature>
<keyword evidence="1" id="KW-0812">Transmembrane</keyword>
<feature type="transmembrane region" description="Helical" evidence="1">
    <location>
        <begin position="218"/>
        <end position="242"/>
    </location>
</feature>
<proteinExistence type="predicted"/>
<feature type="transmembrane region" description="Helical" evidence="1">
    <location>
        <begin position="172"/>
        <end position="197"/>
    </location>
</feature>
<feature type="transmembrane region" description="Helical" evidence="1">
    <location>
        <begin position="248"/>
        <end position="269"/>
    </location>
</feature>
<protein>
    <recommendedName>
        <fullName evidence="4">Polyketide antibiotic transporter</fullName>
    </recommendedName>
</protein>
<feature type="transmembrane region" description="Helical" evidence="1">
    <location>
        <begin position="115"/>
        <end position="136"/>
    </location>
</feature>
<dbReference type="Proteomes" id="UP001055868">
    <property type="component" value="Chromosome"/>
</dbReference>
<dbReference type="RefSeq" id="WP_249480931.1">
    <property type="nucleotide sequence ID" value="NZ_CP097218.1"/>
</dbReference>
<sequence length="500" mass="51841">MIASDLHRDRVRHRGAALRAARALPSASLSRNAGIFLLVSAAIYIAFGLTFSSVPEGSGATFWEAVIATSQDPYPLIYALWPALFIVCISSQAGSLSPLRLIRRGSMWVTALSEAIRGAAMGVAAGVGAILGSAIVSRGNGLQLAWSSFALSSDESSGSQVLAPFASAGVPALAALLVPVIAWSGALSALAAALSLVARASVTLQRVSSGLSILLPPVLFRVQPFGPVANPVSFLLPAHAIAQGIPLWAFPALAYAAAGLVVLGAYLAWRESGLLDFVRSARGIWAIAVAVLTVLLFLRAPSGATVAEAIFYGASSEGFSFPYWAYAVVVWQGLALVSLTRWSGWVLPRFSLVALRTGSAYRVIVREVFNDVKLMAVSTAALLLCCAAIGALIGLPPASWADWAKIGLGGVASSMVTMLLCLACVWVSGRIQAAAFALVIIVATTLPTLNPLWPWPAASGFLGAWTSVQVAGPAAGIALASVLLLLVLSKFGRLPEVDVS</sequence>
<name>A0ABY4ND48_9MICO</name>
<gene>
    <name evidence="2" type="ORF">M4486_09715</name>
</gene>
<evidence type="ECO:0000313" key="3">
    <source>
        <dbReference type="Proteomes" id="UP001055868"/>
    </source>
</evidence>
<accession>A0ABY4ND48</accession>